<dbReference type="AlphaFoldDB" id="A0A1X7KQP7"/>
<evidence type="ECO:0000313" key="3">
    <source>
        <dbReference type="Proteomes" id="UP000193804"/>
    </source>
</evidence>
<protein>
    <submittedName>
        <fullName evidence="2">Uncharacterized protein</fullName>
    </submittedName>
</protein>
<keyword evidence="3" id="KW-1185">Reference proteome</keyword>
<dbReference type="RefSeq" id="WP_085518189.1">
    <property type="nucleotide sequence ID" value="NZ_FXAW01000006.1"/>
</dbReference>
<gene>
    <name evidence="2" type="ORF">SAMN05661096_03041</name>
</gene>
<reference evidence="3" key="1">
    <citation type="submission" date="2017-04" db="EMBL/GenBank/DDBJ databases">
        <authorList>
            <person name="Varghese N."/>
            <person name="Submissions S."/>
        </authorList>
    </citation>
    <scope>NUCLEOTIDE SEQUENCE [LARGE SCALE GENOMIC DNA]</scope>
    <source>
        <strain evidence="3">DSM 4125</strain>
    </source>
</reference>
<dbReference type="SUPFAM" id="SSF48439">
    <property type="entry name" value="Protein prenylyltransferase"/>
    <property type="match status" value="1"/>
</dbReference>
<dbReference type="Proteomes" id="UP000193804">
    <property type="component" value="Unassembled WGS sequence"/>
</dbReference>
<dbReference type="OrthoDB" id="978273at2"/>
<name>A0A1X7KQP7_9BACT</name>
<dbReference type="STRING" id="1028.SAMN05661096_03041"/>
<evidence type="ECO:0000313" key="2">
    <source>
        <dbReference type="EMBL" id="SMG43549.1"/>
    </source>
</evidence>
<dbReference type="InterPro" id="IPR011990">
    <property type="entry name" value="TPR-like_helical_dom_sf"/>
</dbReference>
<dbReference type="EMBL" id="FXAW01000006">
    <property type="protein sequence ID" value="SMG43549.1"/>
    <property type="molecule type" value="Genomic_DNA"/>
</dbReference>
<dbReference type="PROSITE" id="PS50005">
    <property type="entry name" value="TPR"/>
    <property type="match status" value="1"/>
</dbReference>
<proteinExistence type="predicted"/>
<evidence type="ECO:0000256" key="1">
    <source>
        <dbReference type="PROSITE-ProRule" id="PRU00339"/>
    </source>
</evidence>
<sequence length="226" mass="25944">MGTAENKKEGNNNTYESLKTLYYSGKVKPSLNKIIPALEEEPKNLDLTLLACQVLERAKDFDRLATYADALIKLSPETSDGYYYKGVALQFVKGKEQEAVKNFNTALEIDPENLLCLKSKATTHLLLFKDFDLPIKFADKHRVKAETCLLKVIELVEQKENPSYKEYFVLAEVNMMVEQALNAKMYYLKAVNEYEAADESEQDKNIYKDILKAQKKCIKQLEKFTE</sequence>
<dbReference type="InterPro" id="IPR019734">
    <property type="entry name" value="TPR_rpt"/>
</dbReference>
<accession>A0A1X7KQP7</accession>
<keyword evidence="1" id="KW-0802">TPR repeat</keyword>
<organism evidence="2 3">
    <name type="scientific">Marivirga sericea</name>
    <dbReference type="NCBI Taxonomy" id="1028"/>
    <lineage>
        <taxon>Bacteria</taxon>
        <taxon>Pseudomonadati</taxon>
        <taxon>Bacteroidota</taxon>
        <taxon>Cytophagia</taxon>
        <taxon>Cytophagales</taxon>
        <taxon>Marivirgaceae</taxon>
        <taxon>Marivirga</taxon>
    </lineage>
</organism>
<dbReference type="Gene3D" id="1.25.40.10">
    <property type="entry name" value="Tetratricopeptide repeat domain"/>
    <property type="match status" value="1"/>
</dbReference>
<feature type="repeat" description="TPR" evidence="1">
    <location>
        <begin position="80"/>
        <end position="113"/>
    </location>
</feature>